<feature type="binding site" evidence="4">
    <location>
        <position position="326"/>
    </location>
    <ligand>
        <name>substrate</name>
    </ligand>
</feature>
<dbReference type="EMBL" id="JYNY01000372">
    <property type="protein sequence ID" value="KJJ84368.1"/>
    <property type="molecule type" value="Genomic_DNA"/>
</dbReference>
<protein>
    <submittedName>
        <fullName evidence="9">Soluble hydrogenase 42 kDa subunit</fullName>
    </submittedName>
</protein>
<evidence type="ECO:0000256" key="6">
    <source>
        <dbReference type="RuleBase" id="RU004075"/>
    </source>
</evidence>
<dbReference type="InterPro" id="IPR000192">
    <property type="entry name" value="Aminotrans_V_dom"/>
</dbReference>
<dbReference type="InterPro" id="IPR024169">
    <property type="entry name" value="SP_NH2Trfase/AEP_transaminase"/>
</dbReference>
<comment type="similarity">
    <text evidence="2 6">Belongs to the class-V pyridoxal-phosphate-dependent aminotransferase family.</text>
</comment>
<dbReference type="FunFam" id="3.40.640.10:FF:000054">
    <property type="entry name" value="Serine--glyoxylate aminotransferase"/>
    <property type="match status" value="1"/>
</dbReference>
<feature type="domain" description="Aminotransferase class V" evidence="8">
    <location>
        <begin position="21"/>
        <end position="320"/>
    </location>
</feature>
<keyword evidence="10" id="KW-1185">Reference proteome</keyword>
<comment type="cofactor">
    <cofactor evidence="1 5 7">
        <name>pyridoxal 5'-phosphate</name>
        <dbReference type="ChEBI" id="CHEBI:597326"/>
    </cofactor>
</comment>
<organism evidence="9 10">
    <name type="scientific">Candidatus Omnitrophus magneticus</name>
    <dbReference type="NCBI Taxonomy" id="1609969"/>
    <lineage>
        <taxon>Bacteria</taxon>
        <taxon>Pseudomonadati</taxon>
        <taxon>Candidatus Omnitrophota</taxon>
        <taxon>Candidatus Omnitrophus</taxon>
    </lineage>
</organism>
<dbReference type="Gene3D" id="3.90.1150.10">
    <property type="entry name" value="Aspartate Aminotransferase, domain 1"/>
    <property type="match status" value="1"/>
</dbReference>
<accession>A0A0F0CM14</accession>
<dbReference type="AlphaFoldDB" id="A0A0F0CM14"/>
<dbReference type="GO" id="GO:0019265">
    <property type="term" value="P:glycine biosynthetic process, by transamination of glyoxylate"/>
    <property type="evidence" value="ECO:0007669"/>
    <property type="project" value="TreeGrafter"/>
</dbReference>
<dbReference type="PATRIC" id="fig|1609969.3.peg.1957"/>
<evidence type="ECO:0000256" key="4">
    <source>
        <dbReference type="PIRSR" id="PIRSR000524-1"/>
    </source>
</evidence>
<evidence type="ECO:0000256" key="1">
    <source>
        <dbReference type="ARBA" id="ARBA00001933"/>
    </source>
</evidence>
<dbReference type="PANTHER" id="PTHR21152:SF40">
    <property type="entry name" value="ALANINE--GLYOXYLATE AMINOTRANSFERASE"/>
    <property type="match status" value="1"/>
</dbReference>
<evidence type="ECO:0000256" key="2">
    <source>
        <dbReference type="ARBA" id="ARBA00009236"/>
    </source>
</evidence>
<comment type="caution">
    <text evidence="9">The sequence shown here is derived from an EMBL/GenBank/DDBJ whole genome shotgun (WGS) entry which is preliminary data.</text>
</comment>
<name>A0A0F0CM14_9BACT</name>
<dbReference type="GO" id="GO:0008453">
    <property type="term" value="F:alanine-glyoxylate transaminase activity"/>
    <property type="evidence" value="ECO:0007669"/>
    <property type="project" value="TreeGrafter"/>
</dbReference>
<dbReference type="PROSITE" id="PS00595">
    <property type="entry name" value="AA_TRANSFER_CLASS_5"/>
    <property type="match status" value="1"/>
</dbReference>
<feature type="modified residue" description="N6-(pyridoxal phosphate)lysine" evidence="5">
    <location>
        <position position="184"/>
    </location>
</feature>
<evidence type="ECO:0000313" key="9">
    <source>
        <dbReference type="EMBL" id="KJJ84368.1"/>
    </source>
</evidence>
<dbReference type="InterPro" id="IPR020578">
    <property type="entry name" value="Aminotrans_V_PyrdxlP_BS"/>
</dbReference>
<dbReference type="InterPro" id="IPR015422">
    <property type="entry name" value="PyrdxlP-dep_Trfase_small"/>
</dbReference>
<dbReference type="Proteomes" id="UP000033428">
    <property type="component" value="Unassembled WGS sequence"/>
</dbReference>
<keyword evidence="3 5" id="KW-0663">Pyridoxal phosphate</keyword>
<proteinExistence type="inferred from homology"/>
<gene>
    <name evidence="9" type="ORF">OMAG_001831</name>
</gene>
<dbReference type="InterPro" id="IPR015424">
    <property type="entry name" value="PyrdxlP-dep_Trfase"/>
</dbReference>
<dbReference type="InterPro" id="IPR015421">
    <property type="entry name" value="PyrdxlP-dep_Trfase_major"/>
</dbReference>
<dbReference type="Gene3D" id="3.40.640.10">
    <property type="entry name" value="Type I PLP-dependent aspartate aminotransferase-like (Major domain)"/>
    <property type="match status" value="1"/>
</dbReference>
<dbReference type="GO" id="GO:0004760">
    <property type="term" value="F:L-serine-pyruvate transaminase activity"/>
    <property type="evidence" value="ECO:0007669"/>
    <property type="project" value="TreeGrafter"/>
</dbReference>
<evidence type="ECO:0000313" key="10">
    <source>
        <dbReference type="Proteomes" id="UP000033428"/>
    </source>
</evidence>
<sequence>MSPGPTRVAEEVLLKMADTIIHHRTPQFVSVLKSVNEKLKKVFGTNNPVCTFASSGTGAMEASIVNFLSKGDKAIIIRGGKFGERFGEICLAYGVEAINYDVPWGEGCNATVVAGLLEKNPGVKAVYSTLAETSTGVVNDIKQLGAIVSKTGAILIVDAISGLTADEMKADEWGVDVIVGGSQKGLMLPPGLGFMSVSPKAQKFIETSNLPKFYFNLKEALKAYAKDDTPWTPAVSLIMGLDSILDMILKEGVDATLARHAKLAEATRSAVKALGLELYPKSPSNAVTTVKVPSNIDGAAIVKKLRDEQGITIAGGQDVLTGKVFRIAHLGYMDEYDTISAIAGLEIVLSQLGYKFEFGKGVGKAIEMFAKSAK</sequence>
<evidence type="ECO:0000256" key="3">
    <source>
        <dbReference type="ARBA" id="ARBA00022898"/>
    </source>
</evidence>
<evidence type="ECO:0000259" key="8">
    <source>
        <dbReference type="Pfam" id="PF00266"/>
    </source>
</evidence>
<evidence type="ECO:0000256" key="5">
    <source>
        <dbReference type="PIRSR" id="PIRSR000524-50"/>
    </source>
</evidence>
<evidence type="ECO:0000256" key="7">
    <source>
        <dbReference type="RuleBase" id="RU004504"/>
    </source>
</evidence>
<dbReference type="PANTHER" id="PTHR21152">
    <property type="entry name" value="AMINOTRANSFERASE CLASS V"/>
    <property type="match status" value="1"/>
</dbReference>
<reference evidence="9 10" key="1">
    <citation type="submission" date="2015-02" db="EMBL/GenBank/DDBJ databases">
        <title>Single-cell genomics of uncultivated deep-branching MTB reveals a conserved set of magnetosome genes.</title>
        <authorList>
            <person name="Kolinko S."/>
            <person name="Richter M."/>
            <person name="Glockner F.O."/>
            <person name="Brachmann A."/>
            <person name="Schuler D."/>
        </authorList>
    </citation>
    <scope>NUCLEOTIDE SEQUENCE [LARGE SCALE GENOMIC DNA]</scope>
    <source>
        <strain evidence="9">SKK-01</strain>
    </source>
</reference>
<dbReference type="SUPFAM" id="SSF53383">
    <property type="entry name" value="PLP-dependent transferases"/>
    <property type="match status" value="1"/>
</dbReference>
<dbReference type="Pfam" id="PF00266">
    <property type="entry name" value="Aminotran_5"/>
    <property type="match status" value="1"/>
</dbReference>
<dbReference type="FunFam" id="3.90.1150.10:FF:000031">
    <property type="entry name" value="Serine--glyoxylate aminotransferase"/>
    <property type="match status" value="1"/>
</dbReference>
<dbReference type="PIRSF" id="PIRSF000524">
    <property type="entry name" value="SPT"/>
    <property type="match status" value="1"/>
</dbReference>